<feature type="compositionally biased region" description="Basic and acidic residues" evidence="1">
    <location>
        <begin position="288"/>
        <end position="312"/>
    </location>
</feature>
<name>A0A6G1L5W3_9PEZI</name>
<evidence type="ECO:0000313" key="3">
    <source>
        <dbReference type="Proteomes" id="UP000799436"/>
    </source>
</evidence>
<dbReference type="OrthoDB" id="506431at2759"/>
<feature type="compositionally biased region" description="Basic and acidic residues" evidence="1">
    <location>
        <begin position="31"/>
        <end position="43"/>
    </location>
</feature>
<proteinExistence type="predicted"/>
<feature type="compositionally biased region" description="Gly residues" evidence="1">
    <location>
        <begin position="119"/>
        <end position="129"/>
    </location>
</feature>
<evidence type="ECO:0000256" key="1">
    <source>
        <dbReference type="SAM" id="MobiDB-lite"/>
    </source>
</evidence>
<feature type="region of interest" description="Disordered" evidence="1">
    <location>
        <begin position="222"/>
        <end position="361"/>
    </location>
</feature>
<feature type="region of interest" description="Disordered" evidence="1">
    <location>
        <begin position="395"/>
        <end position="415"/>
    </location>
</feature>
<protein>
    <submittedName>
        <fullName evidence="2">Uncharacterized protein</fullName>
    </submittedName>
</protein>
<keyword evidence="3" id="KW-1185">Reference proteome</keyword>
<dbReference type="Proteomes" id="UP000799436">
    <property type="component" value="Unassembled WGS sequence"/>
</dbReference>
<dbReference type="EMBL" id="ML995849">
    <property type="protein sequence ID" value="KAF2767949.1"/>
    <property type="molecule type" value="Genomic_DNA"/>
</dbReference>
<organism evidence="2 3">
    <name type="scientific">Teratosphaeria nubilosa</name>
    <dbReference type="NCBI Taxonomy" id="161662"/>
    <lineage>
        <taxon>Eukaryota</taxon>
        <taxon>Fungi</taxon>
        <taxon>Dikarya</taxon>
        <taxon>Ascomycota</taxon>
        <taxon>Pezizomycotina</taxon>
        <taxon>Dothideomycetes</taxon>
        <taxon>Dothideomycetidae</taxon>
        <taxon>Mycosphaerellales</taxon>
        <taxon>Teratosphaeriaceae</taxon>
        <taxon>Teratosphaeria</taxon>
    </lineage>
</organism>
<reference evidence="2" key="1">
    <citation type="journal article" date="2020" name="Stud. Mycol.">
        <title>101 Dothideomycetes genomes: a test case for predicting lifestyles and emergence of pathogens.</title>
        <authorList>
            <person name="Haridas S."/>
            <person name="Albert R."/>
            <person name="Binder M."/>
            <person name="Bloem J."/>
            <person name="Labutti K."/>
            <person name="Salamov A."/>
            <person name="Andreopoulos B."/>
            <person name="Baker S."/>
            <person name="Barry K."/>
            <person name="Bills G."/>
            <person name="Bluhm B."/>
            <person name="Cannon C."/>
            <person name="Castanera R."/>
            <person name="Culley D."/>
            <person name="Daum C."/>
            <person name="Ezra D."/>
            <person name="Gonzalez J."/>
            <person name="Henrissat B."/>
            <person name="Kuo A."/>
            <person name="Liang C."/>
            <person name="Lipzen A."/>
            <person name="Lutzoni F."/>
            <person name="Magnuson J."/>
            <person name="Mondo S."/>
            <person name="Nolan M."/>
            <person name="Ohm R."/>
            <person name="Pangilinan J."/>
            <person name="Park H.-J."/>
            <person name="Ramirez L."/>
            <person name="Alfaro M."/>
            <person name="Sun H."/>
            <person name="Tritt A."/>
            <person name="Yoshinaga Y."/>
            <person name="Zwiers L.-H."/>
            <person name="Turgeon B."/>
            <person name="Goodwin S."/>
            <person name="Spatafora J."/>
            <person name="Crous P."/>
            <person name="Grigoriev I."/>
        </authorList>
    </citation>
    <scope>NUCLEOTIDE SEQUENCE</scope>
    <source>
        <strain evidence="2">CBS 116005</strain>
    </source>
</reference>
<accession>A0A6G1L5W3</accession>
<feature type="region of interest" description="Disordered" evidence="1">
    <location>
        <begin position="473"/>
        <end position="492"/>
    </location>
</feature>
<evidence type="ECO:0000313" key="2">
    <source>
        <dbReference type="EMBL" id="KAF2767949.1"/>
    </source>
</evidence>
<sequence>MALHRGIQSAIFYYLSCAPCAEARVRRKRRQEAERDRADKDHLATLMPDLYRHPSPSSTNPHWQADIVQGPLPVKGKRKTNTTNGDSQRGGREGKQDGSIGGSAQLSSVDLPRIKSRGSGNGSPDGGGSQRHAEPRQRQDEDLWGSAQSYTSAQPPLRNGWNSSAVSSIGLARPATARTRDSVATFRSHRNPQINEMHPATVTVVGSTDEVAWMLQPPPVAEVMEGITPPPRARSASGASKLSASSSTPTSRQASSRYAENVPPSATAFQIPASPSRDNLARSNRYSVGKERERAATDLTTDERDFADSPSKREKRKPSPIHIPQDSEDSGHTVIHRPMLAPEPLQKPSQPVRKASSRPQLSTILSDSLIPADGEPNDFFTPAQTPKDNFWAGAREGAYTNSDGGSTNGRDRVGRRSPIVFKDGDFFSTRILATSPRTGDSKCALPVADGEEAIEITDSWYTPELDISQWVHEQTKREGVKRRQSMDDRLVR</sequence>
<feature type="compositionally biased region" description="Low complexity" evidence="1">
    <location>
        <begin position="233"/>
        <end position="257"/>
    </location>
</feature>
<feature type="compositionally biased region" description="Basic and acidic residues" evidence="1">
    <location>
        <begin position="131"/>
        <end position="141"/>
    </location>
</feature>
<gene>
    <name evidence="2" type="ORF">EJ03DRAFT_352557</name>
</gene>
<dbReference type="AlphaFoldDB" id="A0A6G1L5W3"/>
<feature type="region of interest" description="Disordered" evidence="1">
    <location>
        <begin position="30"/>
        <end position="145"/>
    </location>
</feature>